<dbReference type="Proteomes" id="UP000474802">
    <property type="component" value="Unassembled WGS sequence"/>
</dbReference>
<organism evidence="1 2">
    <name type="scientific">Devosia aurantiaca</name>
    <dbReference type="NCBI Taxonomy" id="2714858"/>
    <lineage>
        <taxon>Bacteria</taxon>
        <taxon>Pseudomonadati</taxon>
        <taxon>Pseudomonadota</taxon>
        <taxon>Alphaproteobacteria</taxon>
        <taxon>Hyphomicrobiales</taxon>
        <taxon>Devosiaceae</taxon>
        <taxon>Devosia</taxon>
    </lineage>
</organism>
<comment type="caution">
    <text evidence="1">The sequence shown here is derived from an EMBL/GenBank/DDBJ whole genome shotgun (WGS) entry which is preliminary data.</text>
</comment>
<dbReference type="AlphaFoldDB" id="A0A6M1SML6"/>
<proteinExistence type="predicted"/>
<reference evidence="1 2" key="1">
    <citation type="submission" date="2020-02" db="EMBL/GenBank/DDBJ databases">
        <authorList>
            <person name="Khan S.A."/>
            <person name="Jeon C.O."/>
            <person name="Chun B.H."/>
        </authorList>
    </citation>
    <scope>NUCLEOTIDE SEQUENCE [LARGE SCALE GENOMIC DNA]</scope>
    <source>
        <strain evidence="1 2">H239</strain>
    </source>
</reference>
<evidence type="ECO:0000313" key="1">
    <source>
        <dbReference type="EMBL" id="NGP16535.1"/>
    </source>
</evidence>
<dbReference type="RefSeq" id="WP_164532789.1">
    <property type="nucleotide sequence ID" value="NZ_JAALFG010000001.1"/>
</dbReference>
<gene>
    <name evidence="1" type="ORF">G5575_01495</name>
</gene>
<name>A0A6M1SML6_9HYPH</name>
<dbReference type="EMBL" id="JAALFG010000001">
    <property type="protein sequence ID" value="NGP16535.1"/>
    <property type="molecule type" value="Genomic_DNA"/>
</dbReference>
<protein>
    <submittedName>
        <fullName evidence="1">Uncharacterized protein</fullName>
    </submittedName>
</protein>
<sequence length="218" mass="24024">MFSTQSYRFDFQGHAVGLHGDARAERLFHEHKKLLLAARNFVIAHSSMMLLGDDPLVDHLLTSNGFDTTDAAVVRIGLAGRSITAIAIPTRLWRDPEAKARFFEVKQQAGLDRTCVLLVPQRWLKASVRGSVARSIAFASRTRITRKQHAEVLDHLGKNKVSTIVETASAITGHSDPLSVVLAMSATGHVHIDRTSVLRGTTVVWLPADIRPSAEFTR</sequence>
<keyword evidence="2" id="KW-1185">Reference proteome</keyword>
<accession>A0A6M1SML6</accession>
<reference evidence="1 2" key="2">
    <citation type="submission" date="2020-03" db="EMBL/GenBank/DDBJ databases">
        <title>Devosia chinhatensis sp. nov., isolated from a hexachlorocyclohexane (HCH) dump site in India.</title>
        <authorList>
            <person name="Kumar M."/>
            <person name="Lal R."/>
        </authorList>
    </citation>
    <scope>NUCLEOTIDE SEQUENCE [LARGE SCALE GENOMIC DNA]</scope>
    <source>
        <strain evidence="1 2">H239</strain>
    </source>
</reference>
<evidence type="ECO:0000313" key="2">
    <source>
        <dbReference type="Proteomes" id="UP000474802"/>
    </source>
</evidence>